<dbReference type="AlphaFoldDB" id="A0A3A1YPK3"/>
<evidence type="ECO:0000313" key="2">
    <source>
        <dbReference type="EMBL" id="RIY39471.1"/>
    </source>
</evidence>
<protein>
    <recommendedName>
        <fullName evidence="1">IrrE N-terminal-like domain-containing protein</fullName>
    </recommendedName>
</protein>
<sequence>MCSVRNKASKLASDVLTNFWDDVFPVDPVAISRRFGIDVYYDDLPEEVSGALIKTAEMGFPIIMVETSEPGVRKRFTVAHELGHYLYNTFILKLEDTYEKFDFRGLLSSQGNNEEEIFANSFAAALLMPEKEIRKKGKSLNQTQMLELASQFNVSLEALTYRLQNLNIQYNLTSGNE</sequence>
<dbReference type="Gene3D" id="1.10.10.2910">
    <property type="match status" value="1"/>
</dbReference>
<organism evidence="2 3">
    <name type="scientific">Psittacicella hinzii</name>
    <dbReference type="NCBI Taxonomy" id="2028575"/>
    <lineage>
        <taxon>Bacteria</taxon>
        <taxon>Pseudomonadati</taxon>
        <taxon>Pseudomonadota</taxon>
        <taxon>Gammaproteobacteria</taxon>
        <taxon>Pasteurellales</taxon>
        <taxon>Psittacicellaceae</taxon>
        <taxon>Psittacicella</taxon>
    </lineage>
</organism>
<dbReference type="EMBL" id="NRJG01000031">
    <property type="protein sequence ID" value="RIY39471.1"/>
    <property type="molecule type" value="Genomic_DNA"/>
</dbReference>
<feature type="domain" description="IrrE N-terminal-like" evidence="1">
    <location>
        <begin position="34"/>
        <end position="163"/>
    </location>
</feature>
<keyword evidence="3" id="KW-1185">Reference proteome</keyword>
<dbReference type="OrthoDB" id="9794834at2"/>
<dbReference type="PANTHER" id="PTHR43236">
    <property type="entry name" value="ANTITOXIN HIGA1"/>
    <property type="match status" value="1"/>
</dbReference>
<dbReference type="Proteomes" id="UP000265916">
    <property type="component" value="Unassembled WGS sequence"/>
</dbReference>
<dbReference type="RefSeq" id="WP_119530358.1">
    <property type="nucleotide sequence ID" value="NZ_JBHSSP010000009.1"/>
</dbReference>
<comment type="caution">
    <text evidence="2">The sequence shown here is derived from an EMBL/GenBank/DDBJ whole genome shotgun (WGS) entry which is preliminary data.</text>
</comment>
<name>A0A3A1YPK3_9GAMM</name>
<accession>A0A3A1YPK3</accession>
<dbReference type="Pfam" id="PF06114">
    <property type="entry name" value="Peptidase_M78"/>
    <property type="match status" value="1"/>
</dbReference>
<dbReference type="InterPro" id="IPR052345">
    <property type="entry name" value="Rad_response_metalloprotease"/>
</dbReference>
<evidence type="ECO:0000259" key="1">
    <source>
        <dbReference type="Pfam" id="PF06114"/>
    </source>
</evidence>
<dbReference type="PANTHER" id="PTHR43236:SF1">
    <property type="entry name" value="BLL7220 PROTEIN"/>
    <property type="match status" value="1"/>
</dbReference>
<gene>
    <name evidence="2" type="ORF">CKF58_02080</name>
</gene>
<dbReference type="InterPro" id="IPR010359">
    <property type="entry name" value="IrrE_HExxH"/>
</dbReference>
<evidence type="ECO:0000313" key="3">
    <source>
        <dbReference type="Proteomes" id="UP000265916"/>
    </source>
</evidence>
<proteinExistence type="predicted"/>
<reference evidence="2 3" key="1">
    <citation type="submission" date="2017-08" db="EMBL/GenBank/DDBJ databases">
        <title>Reclassification of Bisgaard taxon 37 and 44.</title>
        <authorList>
            <person name="Christensen H."/>
        </authorList>
    </citation>
    <scope>NUCLEOTIDE SEQUENCE [LARGE SCALE GENOMIC DNA]</scope>
    <source>
        <strain evidence="2 3">111</strain>
    </source>
</reference>